<reference evidence="2" key="1">
    <citation type="submission" date="2017-03" db="EMBL/GenBank/DDBJ databases">
        <title>Phytopthora megakarya and P. palmivora, two closely related causual agents of cacao black pod achieved similar genome size and gene model numbers by different mechanisms.</title>
        <authorList>
            <person name="Ali S."/>
            <person name="Shao J."/>
            <person name="Larry D.J."/>
            <person name="Kronmiller B."/>
            <person name="Shen D."/>
            <person name="Strem M.D."/>
            <person name="Melnick R.L."/>
            <person name="Guiltinan M.J."/>
            <person name="Tyler B.M."/>
            <person name="Meinhardt L.W."/>
            <person name="Bailey B.A."/>
        </authorList>
    </citation>
    <scope>NUCLEOTIDE SEQUENCE [LARGE SCALE GENOMIC DNA]</scope>
    <source>
        <strain evidence="2">zdho120</strain>
    </source>
</reference>
<sequence length="181" mass="20147">MSTSHAISNFFFTDCGNGHFSCIQCGKVRKQSPGTDYTNLISHLSTSHPGDRETYDETQRAVGQSLKAHNFVNQRTMEIFKWMERVISRNMALSEVDHPMTHALAAIKPVSSKTLVKYMRNVASKVGMRIAADMGNLFELMFGGWTSGICHFIVIYGVFAKDGAFHEVVLACPSPSMRFSS</sequence>
<dbReference type="EMBL" id="NBNE01003047">
    <property type="protein sequence ID" value="OWZ08719.1"/>
    <property type="molecule type" value="Genomic_DNA"/>
</dbReference>
<protein>
    <recommendedName>
        <fullName evidence="3">BED-type domain-containing protein</fullName>
    </recommendedName>
</protein>
<dbReference type="PANTHER" id="PTHR40866">
    <property type="entry name" value="BED-TYPE DOMAIN-CONTAINING PROTEIN"/>
    <property type="match status" value="1"/>
</dbReference>
<organism evidence="1 2">
    <name type="scientific">Phytophthora megakarya</name>
    <dbReference type="NCBI Taxonomy" id="4795"/>
    <lineage>
        <taxon>Eukaryota</taxon>
        <taxon>Sar</taxon>
        <taxon>Stramenopiles</taxon>
        <taxon>Oomycota</taxon>
        <taxon>Peronosporomycetes</taxon>
        <taxon>Peronosporales</taxon>
        <taxon>Peronosporaceae</taxon>
        <taxon>Phytophthora</taxon>
    </lineage>
</organism>
<evidence type="ECO:0000313" key="2">
    <source>
        <dbReference type="Proteomes" id="UP000198211"/>
    </source>
</evidence>
<proteinExistence type="predicted"/>
<keyword evidence="2" id="KW-1185">Reference proteome</keyword>
<name>A0A225VUR5_9STRA</name>
<dbReference type="Proteomes" id="UP000198211">
    <property type="component" value="Unassembled WGS sequence"/>
</dbReference>
<dbReference type="OrthoDB" id="97230at2759"/>
<accession>A0A225VUR5</accession>
<evidence type="ECO:0000313" key="1">
    <source>
        <dbReference type="EMBL" id="OWZ08719.1"/>
    </source>
</evidence>
<comment type="caution">
    <text evidence="1">The sequence shown here is derived from an EMBL/GenBank/DDBJ whole genome shotgun (WGS) entry which is preliminary data.</text>
</comment>
<dbReference type="AlphaFoldDB" id="A0A225VUR5"/>
<evidence type="ECO:0008006" key="3">
    <source>
        <dbReference type="Google" id="ProtNLM"/>
    </source>
</evidence>
<gene>
    <name evidence="1" type="ORF">PHMEG_00018695</name>
</gene>
<dbReference type="PANTHER" id="PTHR40866:SF1">
    <property type="entry name" value="BED-TYPE DOMAIN-CONTAINING PROTEIN"/>
    <property type="match status" value="1"/>
</dbReference>